<dbReference type="Gene3D" id="1.10.238.10">
    <property type="entry name" value="EF-hand"/>
    <property type="match status" value="1"/>
</dbReference>
<reference evidence="3" key="1">
    <citation type="submission" date="2021-06" db="EMBL/GenBank/DDBJ databases">
        <authorList>
            <consortium name="Wellcome Sanger Institute Data Sharing"/>
        </authorList>
    </citation>
    <scope>NUCLEOTIDE SEQUENCE [LARGE SCALE GENOMIC DNA]</scope>
</reference>
<organism evidence="3 4">
    <name type="scientific">Erpetoichthys calabaricus</name>
    <name type="common">Rope fish</name>
    <name type="synonym">Calamoichthys calabaricus</name>
    <dbReference type="NCBI Taxonomy" id="27687"/>
    <lineage>
        <taxon>Eukaryota</taxon>
        <taxon>Metazoa</taxon>
        <taxon>Chordata</taxon>
        <taxon>Craniata</taxon>
        <taxon>Vertebrata</taxon>
        <taxon>Euteleostomi</taxon>
        <taxon>Actinopterygii</taxon>
        <taxon>Polypteriformes</taxon>
        <taxon>Polypteridae</taxon>
        <taxon>Erpetoichthys</taxon>
    </lineage>
</organism>
<reference evidence="3" key="2">
    <citation type="submission" date="2025-08" db="UniProtKB">
        <authorList>
            <consortium name="Ensembl"/>
        </authorList>
    </citation>
    <scope>IDENTIFICATION</scope>
</reference>
<dbReference type="AlphaFoldDB" id="A0A8C4X3Y2"/>
<feature type="domain" description="EF-hand" evidence="2">
    <location>
        <begin position="122"/>
        <end position="157"/>
    </location>
</feature>
<dbReference type="Ensembl" id="ENSECRT00000003056.1">
    <property type="protein sequence ID" value="ENSECRP00000003006.1"/>
    <property type="gene ID" value="ENSECRG00000002055.1"/>
</dbReference>
<sequence length="177" mass="20368">AHTRAKLESAIHLTCMSLDCGRKQECPVETHADMGRTCKLHAGRTREANPGPQVSQLRVSISWVCGVISPASQIFQNVIMEILGDFTYKEDLQKIENIFNEGGGSLNMNQFRQAVKSIREDMGNDEIDMLFMKLDVNCDGTVDWHKYLDYMVQEYRERECLEKYIQSHYFPKPMEVV</sequence>
<dbReference type="PROSITE" id="PS50222">
    <property type="entry name" value="EF_HAND_2"/>
    <property type="match status" value="1"/>
</dbReference>
<dbReference type="GO" id="GO:0005509">
    <property type="term" value="F:calcium ion binding"/>
    <property type="evidence" value="ECO:0007669"/>
    <property type="project" value="InterPro"/>
</dbReference>
<evidence type="ECO:0000313" key="4">
    <source>
        <dbReference type="Proteomes" id="UP000694620"/>
    </source>
</evidence>
<dbReference type="InterPro" id="IPR011992">
    <property type="entry name" value="EF-hand-dom_pair"/>
</dbReference>
<evidence type="ECO:0000313" key="3">
    <source>
        <dbReference type="Ensembl" id="ENSECRP00000003006.1"/>
    </source>
</evidence>
<evidence type="ECO:0000259" key="2">
    <source>
        <dbReference type="PROSITE" id="PS50222"/>
    </source>
</evidence>
<dbReference type="Proteomes" id="UP000694620">
    <property type="component" value="Chromosome 3"/>
</dbReference>
<keyword evidence="4" id="KW-1185">Reference proteome</keyword>
<evidence type="ECO:0000256" key="1">
    <source>
        <dbReference type="ARBA" id="ARBA00022737"/>
    </source>
</evidence>
<dbReference type="InterPro" id="IPR002048">
    <property type="entry name" value="EF_hand_dom"/>
</dbReference>
<name>A0A8C4X3Y2_ERPCA</name>
<proteinExistence type="predicted"/>
<dbReference type="PANTHER" id="PTHR44324">
    <property type="entry name" value="WD40 REPEAT DOMAIN 95"/>
    <property type="match status" value="1"/>
</dbReference>
<protein>
    <recommendedName>
        <fullName evidence="2">EF-hand domain-containing protein</fullName>
    </recommendedName>
</protein>
<reference evidence="3" key="3">
    <citation type="submission" date="2025-09" db="UniProtKB">
        <authorList>
            <consortium name="Ensembl"/>
        </authorList>
    </citation>
    <scope>IDENTIFICATION</scope>
</reference>
<keyword evidence="1" id="KW-0677">Repeat</keyword>
<dbReference type="SUPFAM" id="SSF47473">
    <property type="entry name" value="EF-hand"/>
    <property type="match status" value="1"/>
</dbReference>
<dbReference type="PANTHER" id="PTHR44324:SF6">
    <property type="entry name" value="EF-HAND CALCIUM BINDING DOMAIN 8"/>
    <property type="match status" value="1"/>
</dbReference>
<accession>A0A8C4X3Y2</accession>
<dbReference type="InterPro" id="IPR051242">
    <property type="entry name" value="WD-EF-hand_domain"/>
</dbReference>